<evidence type="ECO:0000313" key="4">
    <source>
        <dbReference type="Proteomes" id="UP000008281"/>
    </source>
</evidence>
<dbReference type="CTD" id="9821992"/>
<evidence type="ECO:0000313" key="3">
    <source>
        <dbReference type="EMBL" id="EFO82498.1"/>
    </source>
</evidence>
<dbReference type="InterPro" id="IPR004875">
    <property type="entry name" value="DDE_SF_endonuclease_dom"/>
</dbReference>
<name>E3LDA9_CAERE</name>
<feature type="domain" description="DDE-1" evidence="2">
    <location>
        <begin position="174"/>
        <end position="308"/>
    </location>
</feature>
<dbReference type="AlphaFoldDB" id="E3LDA9"/>
<evidence type="ECO:0000256" key="1">
    <source>
        <dbReference type="SAM" id="MobiDB-lite"/>
    </source>
</evidence>
<feature type="domain" description="DDE-1" evidence="2">
    <location>
        <begin position="476"/>
        <end position="636"/>
    </location>
</feature>
<keyword evidence="4" id="KW-1185">Reference proteome</keyword>
<dbReference type="GeneID" id="9821992"/>
<accession>E3LDA9</accession>
<dbReference type="HOGENOM" id="CLU_371429_0_0_1"/>
<dbReference type="RefSeq" id="XP_003117900.2">
    <property type="nucleotide sequence ID" value="XM_003117852.2"/>
</dbReference>
<protein>
    <recommendedName>
        <fullName evidence="2">DDE-1 domain-containing protein</fullName>
    </recommendedName>
</protein>
<feature type="compositionally biased region" description="Polar residues" evidence="1">
    <location>
        <begin position="38"/>
        <end position="57"/>
    </location>
</feature>
<feature type="compositionally biased region" description="Polar residues" evidence="1">
    <location>
        <begin position="1"/>
        <end position="20"/>
    </location>
</feature>
<dbReference type="GO" id="GO:0003676">
    <property type="term" value="F:nucleic acid binding"/>
    <property type="evidence" value="ECO:0007669"/>
    <property type="project" value="InterPro"/>
</dbReference>
<sequence length="749" mass="86590">MNQQKPINKYNEYSNESCPTCSKKRKYDSDEQHASIKRGTSSSGIVEITSTSSNTQKEPNDGVPSEMNDRKFDFDKDFTEFSLQKQRPKIYGDQLTDYFLKLEKYLKGKKYEHIYACGELKFCFDSIYDNKELPGFARKKINVTVILTARSDGAKNHSIVILPDNDLDHDLMQKSKNILKKKFGSEFDFSFSPDSNVNTEIIKTFLSRNYWPSNSLLVWNSNAENNNDDVKKHLLPMHLDALFVPEDLEEMVQPLNVYWKSKFMANMRENYEYWRKEEEGNQLSLTEILEWIQYSWGLVPKKQIVESFVGCGLTGWPEELALTNIHCFKNEGSLSWVDYMERERLKMFKESAYKQLGSRFRLNIHGRGSGRPWPLPKLVSPPQPSTSNNNGSGISETASTSSDTDGVAEDGVASEFQKKDPEISVTRCIHSFLNLEKELKDKGYRHIYACGEMKFCLNSIPEYGLAPGEKHKKIYVTILFAACSDGERKIPLVIFPKNGNEEENVEKLNRLKNEFCDDLLNFALSPDSDVNTEIIKQFLSENDWKSNSLLVFDSNTKYNNMEVKKHAASLQLNSLFIPEDAVEMFQPAYVYWKPTVMKYMREKYDDWFERNQGRPLMSDFLKWIGDSWDIIRRDEMFDSFVGCGFSGWPKKLPATKIHCFENEGSMVRWRPEMHSERSKMFNEGSKRQDPCFEVYYYDEISEEPIFIPFSPPKESEPSTSAGPVQGPSDQRRRSNRLRTGGHEATNIAS</sequence>
<feature type="compositionally biased region" description="Polar residues" evidence="1">
    <location>
        <begin position="385"/>
        <end position="404"/>
    </location>
</feature>
<dbReference type="EMBL" id="DS268407">
    <property type="protein sequence ID" value="EFO82498.1"/>
    <property type="molecule type" value="Genomic_DNA"/>
</dbReference>
<organism evidence="4">
    <name type="scientific">Caenorhabditis remanei</name>
    <name type="common">Caenorhabditis vulgaris</name>
    <dbReference type="NCBI Taxonomy" id="31234"/>
    <lineage>
        <taxon>Eukaryota</taxon>
        <taxon>Metazoa</taxon>
        <taxon>Ecdysozoa</taxon>
        <taxon>Nematoda</taxon>
        <taxon>Chromadorea</taxon>
        <taxon>Rhabditida</taxon>
        <taxon>Rhabditina</taxon>
        <taxon>Rhabditomorpha</taxon>
        <taxon>Rhabditoidea</taxon>
        <taxon>Rhabditidae</taxon>
        <taxon>Peloderinae</taxon>
        <taxon>Caenorhabditis</taxon>
    </lineage>
</organism>
<feature type="region of interest" description="Disordered" evidence="1">
    <location>
        <begin position="367"/>
        <end position="409"/>
    </location>
</feature>
<dbReference type="eggNOG" id="KOG3105">
    <property type="taxonomic scope" value="Eukaryota"/>
</dbReference>
<dbReference type="Pfam" id="PF03184">
    <property type="entry name" value="DDE_1"/>
    <property type="match status" value="2"/>
</dbReference>
<proteinExistence type="predicted"/>
<gene>
    <name evidence="3" type="ORF">CRE_00130</name>
</gene>
<feature type="compositionally biased region" description="Pro residues" evidence="1">
    <location>
        <begin position="373"/>
        <end position="384"/>
    </location>
</feature>
<dbReference type="InParanoid" id="E3LDA9"/>
<dbReference type="STRING" id="31234.E3LDA9"/>
<feature type="region of interest" description="Disordered" evidence="1">
    <location>
        <begin position="1"/>
        <end position="69"/>
    </location>
</feature>
<evidence type="ECO:0000259" key="2">
    <source>
        <dbReference type="Pfam" id="PF03184"/>
    </source>
</evidence>
<dbReference type="Proteomes" id="UP000008281">
    <property type="component" value="Unassembled WGS sequence"/>
</dbReference>
<dbReference type="KEGG" id="crq:GCK72_024653"/>
<feature type="region of interest" description="Disordered" evidence="1">
    <location>
        <begin position="707"/>
        <end position="749"/>
    </location>
</feature>
<reference evidence="3" key="1">
    <citation type="submission" date="2007-07" db="EMBL/GenBank/DDBJ databases">
        <title>PCAP assembly of the Caenorhabditis remanei genome.</title>
        <authorList>
            <consortium name="The Caenorhabditis remanei Sequencing Consortium"/>
            <person name="Wilson R.K."/>
        </authorList>
    </citation>
    <scope>NUCLEOTIDE SEQUENCE [LARGE SCALE GENOMIC DNA]</scope>
    <source>
        <strain evidence="3">PB4641</strain>
    </source>
</reference>